<keyword evidence="4" id="KW-0067">ATP-binding</keyword>
<dbReference type="Proteomes" id="UP000005801">
    <property type="component" value="Unassembled WGS sequence"/>
</dbReference>
<feature type="domain" description="Protein kinase" evidence="6">
    <location>
        <begin position="14"/>
        <end position="305"/>
    </location>
</feature>
<keyword evidence="1" id="KW-0808">Transferase</keyword>
<evidence type="ECO:0000256" key="5">
    <source>
        <dbReference type="SAM" id="Phobius"/>
    </source>
</evidence>
<dbReference type="EMBL" id="ABCS01000018">
    <property type="protein sequence ID" value="EDM79535.1"/>
    <property type="molecule type" value="Genomic_DNA"/>
</dbReference>
<dbReference type="SMART" id="SM00220">
    <property type="entry name" value="S_TKc"/>
    <property type="match status" value="1"/>
</dbReference>
<sequence length="383" mass="41623">MQAQIYYDQRGQALELGRKLGAGAEGAVYRVVGATKGCVKVLAPSRRTTVHHRKIRAMVDARPGSAIMQASTWPMAAIYEDSDCTLFAGFVMARLDMRLYDELHEVWGGTSAPPLAQRLVIALNLAAVVAEVHSASHRIGDLRERNILVNRSCEVVLVDCDSFEIWTHSGEVFYSGMGIGDYLPPELLHWLDGGHSLETVERYWSDLYALAVLIFQLLMDGVRPYSATGPGITPELATYPPKVTSCTYPYVDTGGRFAPPTYAPDIALIPPPVQQLFACAFVTGHSHPELRPTAAQWRDCLAEVVGQLRLCSQNPVHRYPAHLSACPLCAESPSGPSSAIQSFPPEPTQPSSGTTEHSDRVLAVIFAAMAAIAAIIYACSTML</sequence>
<protein>
    <recommendedName>
        <fullName evidence="6">Protein kinase domain-containing protein</fullName>
    </recommendedName>
</protein>
<evidence type="ECO:0000313" key="7">
    <source>
        <dbReference type="EMBL" id="EDM79535.1"/>
    </source>
</evidence>
<organism evidence="7 8">
    <name type="scientific">Plesiocystis pacifica SIR-1</name>
    <dbReference type="NCBI Taxonomy" id="391625"/>
    <lineage>
        <taxon>Bacteria</taxon>
        <taxon>Pseudomonadati</taxon>
        <taxon>Myxococcota</taxon>
        <taxon>Polyangia</taxon>
        <taxon>Nannocystales</taxon>
        <taxon>Nannocystaceae</taxon>
        <taxon>Plesiocystis</taxon>
    </lineage>
</organism>
<keyword evidence="3" id="KW-0418">Kinase</keyword>
<accession>A6G3C8</accession>
<evidence type="ECO:0000256" key="3">
    <source>
        <dbReference type="ARBA" id="ARBA00022777"/>
    </source>
</evidence>
<dbReference type="Gene3D" id="1.10.510.10">
    <property type="entry name" value="Transferase(Phosphotransferase) domain 1"/>
    <property type="match status" value="1"/>
</dbReference>
<dbReference type="STRING" id="391625.PPSIR1_20944"/>
<dbReference type="InterPro" id="IPR051681">
    <property type="entry name" value="Ser/Thr_Kinases-Pseudokinases"/>
</dbReference>
<dbReference type="PANTHER" id="PTHR44329">
    <property type="entry name" value="SERINE/THREONINE-PROTEIN KINASE TNNI3K-RELATED"/>
    <property type="match status" value="1"/>
</dbReference>
<dbReference type="eggNOG" id="COG4248">
    <property type="taxonomic scope" value="Bacteria"/>
</dbReference>
<dbReference type="SUPFAM" id="SSF56112">
    <property type="entry name" value="Protein kinase-like (PK-like)"/>
    <property type="match status" value="1"/>
</dbReference>
<dbReference type="GO" id="GO:0005524">
    <property type="term" value="F:ATP binding"/>
    <property type="evidence" value="ECO:0007669"/>
    <property type="project" value="UniProtKB-KW"/>
</dbReference>
<reference evidence="7 8" key="1">
    <citation type="submission" date="2007-06" db="EMBL/GenBank/DDBJ databases">
        <authorList>
            <person name="Shimkets L."/>
            <person name="Ferriera S."/>
            <person name="Johnson J."/>
            <person name="Kravitz S."/>
            <person name="Beeson K."/>
            <person name="Sutton G."/>
            <person name="Rogers Y.-H."/>
            <person name="Friedman R."/>
            <person name="Frazier M."/>
            <person name="Venter J.C."/>
        </authorList>
    </citation>
    <scope>NUCLEOTIDE SEQUENCE [LARGE SCALE GENOMIC DNA]</scope>
    <source>
        <strain evidence="7 8">SIR-1</strain>
    </source>
</reference>
<feature type="transmembrane region" description="Helical" evidence="5">
    <location>
        <begin position="361"/>
        <end position="379"/>
    </location>
</feature>
<keyword evidence="8" id="KW-1185">Reference proteome</keyword>
<keyword evidence="2" id="KW-0547">Nucleotide-binding</keyword>
<proteinExistence type="predicted"/>
<evidence type="ECO:0000256" key="4">
    <source>
        <dbReference type="ARBA" id="ARBA00022840"/>
    </source>
</evidence>
<dbReference type="PROSITE" id="PS50011">
    <property type="entry name" value="PROTEIN_KINASE_DOM"/>
    <property type="match status" value="1"/>
</dbReference>
<name>A6G3C8_9BACT</name>
<dbReference type="PANTHER" id="PTHR44329:SF288">
    <property type="entry name" value="MITOGEN-ACTIVATED PROTEIN KINASE KINASE KINASE 20"/>
    <property type="match status" value="1"/>
</dbReference>
<dbReference type="GO" id="GO:0004674">
    <property type="term" value="F:protein serine/threonine kinase activity"/>
    <property type="evidence" value="ECO:0007669"/>
    <property type="project" value="TreeGrafter"/>
</dbReference>
<dbReference type="InterPro" id="IPR011009">
    <property type="entry name" value="Kinase-like_dom_sf"/>
</dbReference>
<dbReference type="AlphaFoldDB" id="A6G3C8"/>
<dbReference type="InterPro" id="IPR000719">
    <property type="entry name" value="Prot_kinase_dom"/>
</dbReference>
<comment type="caution">
    <text evidence="7">The sequence shown here is derived from an EMBL/GenBank/DDBJ whole genome shotgun (WGS) entry which is preliminary data.</text>
</comment>
<keyword evidence="5" id="KW-1133">Transmembrane helix</keyword>
<evidence type="ECO:0000313" key="8">
    <source>
        <dbReference type="Proteomes" id="UP000005801"/>
    </source>
</evidence>
<keyword evidence="5" id="KW-0472">Membrane</keyword>
<evidence type="ECO:0000256" key="1">
    <source>
        <dbReference type="ARBA" id="ARBA00022679"/>
    </source>
</evidence>
<keyword evidence="5" id="KW-0812">Transmembrane</keyword>
<evidence type="ECO:0000256" key="2">
    <source>
        <dbReference type="ARBA" id="ARBA00022741"/>
    </source>
</evidence>
<gene>
    <name evidence="7" type="ORF">PPSIR1_20944</name>
</gene>
<evidence type="ECO:0000259" key="6">
    <source>
        <dbReference type="PROSITE" id="PS50011"/>
    </source>
</evidence>
<dbReference type="OrthoDB" id="9805504at2"/>